<protein>
    <submittedName>
        <fullName evidence="1">DUF4249 family protein</fullName>
    </submittedName>
</protein>
<dbReference type="PROSITE" id="PS51257">
    <property type="entry name" value="PROKAR_LIPOPROTEIN"/>
    <property type="match status" value="1"/>
</dbReference>
<dbReference type="AlphaFoldDB" id="A0A9D9GY60"/>
<reference evidence="1" key="2">
    <citation type="journal article" date="2021" name="PeerJ">
        <title>Extensive microbial diversity within the chicken gut microbiome revealed by metagenomics and culture.</title>
        <authorList>
            <person name="Gilroy R."/>
            <person name="Ravi A."/>
            <person name="Getino M."/>
            <person name="Pursley I."/>
            <person name="Horton D.L."/>
            <person name="Alikhan N.F."/>
            <person name="Baker D."/>
            <person name="Gharbi K."/>
            <person name="Hall N."/>
            <person name="Watson M."/>
            <person name="Adriaenssens E.M."/>
            <person name="Foster-Nyarko E."/>
            <person name="Jarju S."/>
            <person name="Secka A."/>
            <person name="Antonio M."/>
            <person name="Oren A."/>
            <person name="Chaudhuri R.R."/>
            <person name="La Ragione R."/>
            <person name="Hildebrand F."/>
            <person name="Pallen M.J."/>
        </authorList>
    </citation>
    <scope>NUCLEOTIDE SEQUENCE</scope>
    <source>
        <strain evidence="1">15467</strain>
    </source>
</reference>
<dbReference type="Proteomes" id="UP000823635">
    <property type="component" value="Unassembled WGS sequence"/>
</dbReference>
<organism evidence="1 2">
    <name type="scientific">Candidatus Egerieousia excrementavium</name>
    <dbReference type="NCBI Taxonomy" id="2840778"/>
    <lineage>
        <taxon>Bacteria</taxon>
        <taxon>Pseudomonadati</taxon>
        <taxon>Bacteroidota</taxon>
        <taxon>Bacteroidia</taxon>
        <taxon>Bacteroidales</taxon>
        <taxon>Candidatus Egerieousia</taxon>
    </lineage>
</organism>
<comment type="caution">
    <text evidence="1">The sequence shown here is derived from an EMBL/GenBank/DDBJ whole genome shotgun (WGS) entry which is preliminary data.</text>
</comment>
<sequence>MRNIITILVLCLFLASCVEKIIMDPKERTVHVECILENSGTQTIYLNYTASVTEKAQMPVKEADITIIEHYKGEVGYYKNREYTFKKIRDGVWSADFNPTPQARYNLSILVPGENPVKATTYYPNDTSVFRWHPDGNRLSKTQETKTYIPPPHLYTPLLNTPTYTITEREKAEFPRFRFFSDQDFNFWVYGMDYDPVKGKYVQADLITIPYPDSIRTLSMVDPYYDWIDRFNILPVHRDEVEEFKMPDKVEVDFPQVLEYGYPQYLHGEYNASSTEMHYRYLRLKCSYNHPLYDKGLEKGDIVDGFFQCEFCWRMYIAANFKPYKYGIPHPKAHLVFQIANDDYDKYLRTLVSYSLKKEYGLDTDLTDIWMDKNLIYSNIDNGTGIFGARYTRKVPYMDYESITYRGTTYHKKYTLE</sequence>
<dbReference type="EMBL" id="JADINB010000126">
    <property type="protein sequence ID" value="MBO8429396.1"/>
    <property type="molecule type" value="Genomic_DNA"/>
</dbReference>
<name>A0A9D9GY60_9BACT</name>
<gene>
    <name evidence="1" type="ORF">IAC68_05660</name>
</gene>
<proteinExistence type="predicted"/>
<evidence type="ECO:0000313" key="1">
    <source>
        <dbReference type="EMBL" id="MBO8429396.1"/>
    </source>
</evidence>
<reference evidence="1" key="1">
    <citation type="submission" date="2020-10" db="EMBL/GenBank/DDBJ databases">
        <authorList>
            <person name="Gilroy R."/>
        </authorList>
    </citation>
    <scope>NUCLEOTIDE SEQUENCE</scope>
    <source>
        <strain evidence="1">15467</strain>
    </source>
</reference>
<evidence type="ECO:0000313" key="2">
    <source>
        <dbReference type="Proteomes" id="UP000823635"/>
    </source>
</evidence>
<accession>A0A9D9GY60</accession>